<gene>
    <name evidence="2" type="ORF">PEDI_54750</name>
</gene>
<evidence type="ECO:0000259" key="1">
    <source>
        <dbReference type="Pfam" id="PF00190"/>
    </source>
</evidence>
<accession>A0AAN4W5D2</accession>
<sequence length="389" mass="44648">MNPIFDEIYTSPENQVFHTVFFPDRIYHARYLNATRSSRYRYNTTEVRGKADAIIMKGQVYLDGKFLSNFIRIEHKASRLLELVRENNRFLGESTIAWVKLHVEGWNHNPETRVKLHYCEWIKGYQVEIWDTLESPFGSSHDIKVLDLIGKDGEITRVKKFTNAIKDLSKIKRAEIAFREAYTQHPTGWGISEEDAEWDNYFGNNNKGSEGNIQVPNNPNPNSHDDNTIRVDSYLLDFQRAFVMNANEVDPVRYENGMMDDHNPECFDGNIIEMKWLLQRELGGNLVFFHEVTIPANAIEGTHRHIGSEELYYITEGEGVAYVGEGDDPSADVKYPTVNTSIYGLEKKDCKEVPVSKGSVIYTKSGGIHGIRNPKNKPLKFVAFLYHSA</sequence>
<organism evidence="2 3">
    <name type="scientific">Persicobacter diffluens</name>
    <dbReference type="NCBI Taxonomy" id="981"/>
    <lineage>
        <taxon>Bacteria</taxon>
        <taxon>Pseudomonadati</taxon>
        <taxon>Bacteroidota</taxon>
        <taxon>Cytophagia</taxon>
        <taxon>Cytophagales</taxon>
        <taxon>Persicobacteraceae</taxon>
        <taxon>Persicobacter</taxon>
    </lineage>
</organism>
<comment type="caution">
    <text evidence="2">The sequence shown here is derived from an EMBL/GenBank/DDBJ whole genome shotgun (WGS) entry which is preliminary data.</text>
</comment>
<dbReference type="Proteomes" id="UP001310022">
    <property type="component" value="Unassembled WGS sequence"/>
</dbReference>
<dbReference type="SUPFAM" id="SSF51182">
    <property type="entry name" value="RmlC-like cupins"/>
    <property type="match status" value="1"/>
</dbReference>
<proteinExistence type="predicted"/>
<dbReference type="Pfam" id="PF00190">
    <property type="entry name" value="Cupin_1"/>
    <property type="match status" value="1"/>
</dbReference>
<dbReference type="InterPro" id="IPR011051">
    <property type="entry name" value="RmlC_Cupin_sf"/>
</dbReference>
<protein>
    <recommendedName>
        <fullName evidence="1">Cupin type-1 domain-containing protein</fullName>
    </recommendedName>
</protein>
<dbReference type="AlphaFoldDB" id="A0AAN4W5D2"/>
<keyword evidence="3" id="KW-1185">Reference proteome</keyword>
<dbReference type="RefSeq" id="WP_338239979.1">
    <property type="nucleotide sequence ID" value="NZ_BQKE01000008.1"/>
</dbReference>
<reference evidence="2 3" key="1">
    <citation type="submission" date="2021-12" db="EMBL/GenBank/DDBJ databases">
        <title>Genome sequencing of bacteria with rrn-lacking chromosome and rrn-plasmid.</title>
        <authorList>
            <person name="Anda M."/>
            <person name="Iwasaki W."/>
        </authorList>
    </citation>
    <scope>NUCLEOTIDE SEQUENCE [LARGE SCALE GENOMIC DNA]</scope>
    <source>
        <strain evidence="2 3">NBRC 15940</strain>
    </source>
</reference>
<feature type="domain" description="Cupin type-1" evidence="1">
    <location>
        <begin position="291"/>
        <end position="384"/>
    </location>
</feature>
<dbReference type="Gene3D" id="2.60.120.10">
    <property type="entry name" value="Jelly Rolls"/>
    <property type="match status" value="1"/>
</dbReference>
<evidence type="ECO:0000313" key="3">
    <source>
        <dbReference type="Proteomes" id="UP001310022"/>
    </source>
</evidence>
<dbReference type="InterPro" id="IPR014710">
    <property type="entry name" value="RmlC-like_jellyroll"/>
</dbReference>
<dbReference type="InterPro" id="IPR006045">
    <property type="entry name" value="Cupin_1"/>
</dbReference>
<dbReference type="EMBL" id="BQKE01000008">
    <property type="protein sequence ID" value="GJM64923.1"/>
    <property type="molecule type" value="Genomic_DNA"/>
</dbReference>
<name>A0AAN4W5D2_9BACT</name>
<evidence type="ECO:0000313" key="2">
    <source>
        <dbReference type="EMBL" id="GJM64923.1"/>
    </source>
</evidence>